<accession>A0AA48KZ44</accession>
<protein>
    <submittedName>
        <fullName evidence="2">Uncharacterized protein</fullName>
    </submittedName>
</protein>
<dbReference type="GeneID" id="85493935"/>
<reference evidence="2" key="1">
    <citation type="journal article" date="2023" name="BMC Genomics">
        <title>Chromosome-level genome assemblies of Cutaneotrichosporon spp. (Trichosporonales, Basidiomycota) reveal imbalanced evolution between nucleotide sequences and chromosome synteny.</title>
        <authorList>
            <person name="Kobayashi Y."/>
            <person name="Kayamori A."/>
            <person name="Aoki K."/>
            <person name="Shiwa Y."/>
            <person name="Matsutani M."/>
            <person name="Fujita N."/>
            <person name="Sugita T."/>
            <person name="Iwasaki W."/>
            <person name="Tanaka N."/>
            <person name="Takashima M."/>
        </authorList>
    </citation>
    <scope>NUCLEOTIDE SEQUENCE</scope>
    <source>
        <strain evidence="2">HIS019</strain>
    </source>
</reference>
<dbReference type="EMBL" id="AP028214">
    <property type="protein sequence ID" value="BEI90064.1"/>
    <property type="molecule type" value="Genomic_DNA"/>
</dbReference>
<evidence type="ECO:0000256" key="1">
    <source>
        <dbReference type="SAM" id="MobiDB-lite"/>
    </source>
</evidence>
<feature type="region of interest" description="Disordered" evidence="1">
    <location>
        <begin position="171"/>
        <end position="196"/>
    </location>
</feature>
<evidence type="ECO:0000313" key="2">
    <source>
        <dbReference type="EMBL" id="BEI90064.1"/>
    </source>
</evidence>
<evidence type="ECO:0000313" key="3">
    <source>
        <dbReference type="Proteomes" id="UP001233271"/>
    </source>
</evidence>
<gene>
    <name evidence="2" type="ORF">CcaverHIS019_0301340</name>
</gene>
<feature type="compositionally biased region" description="Polar residues" evidence="1">
    <location>
        <begin position="375"/>
        <end position="386"/>
    </location>
</feature>
<dbReference type="RefSeq" id="XP_060455330.1">
    <property type="nucleotide sequence ID" value="XM_060598547.1"/>
</dbReference>
<name>A0AA48KZ44_9TREE</name>
<feature type="compositionally biased region" description="Low complexity" evidence="1">
    <location>
        <begin position="393"/>
        <end position="404"/>
    </location>
</feature>
<feature type="compositionally biased region" description="Basic and acidic residues" evidence="1">
    <location>
        <begin position="425"/>
        <end position="434"/>
    </location>
</feature>
<dbReference type="AlphaFoldDB" id="A0AA48KZ44"/>
<dbReference type="KEGG" id="ccac:CcaHIS019_0301340"/>
<sequence length="434" mass="45948">MSPPTPLEVARSNFDPVVQLEKLQANVNDIVANAYACRRAAAKADVQLGGGLVSAGYADGMSWEDEAQRWHAVADKAQEDVATLKSRIVKLESDRKADLEAFNSLVRNNDVLKAELAKLSHSADTIKDIKTQLADAMRTIDNLKAELSLAPPQEDAIRISPALRKRMTKQACSVSPTTSSRPPSQMGVSRVSAPTPNQEEVLVQLPTKPLSVATVAGAVTNFSKTAKPTDGVGTTKAIYPPAQVAVAKSSNGTQVPIPSDGVVASPDRSNTTNSPSPGTDRSGSTLNSVPSYSSNVNQTAASVSVNESKAPTVSLDPLQRDVRPAYAAALSVKSPNAVDPQFRRRLGFPSSLTPTKPPAVAEMHKAEVKPRTKQRSPTTDCSSSGTLYRKAEPASSVAATAHAKANGKTLGNEAKPDKGKKKTMRAVEADENRR</sequence>
<organism evidence="2 3">
    <name type="scientific">Cutaneotrichosporon cavernicola</name>
    <dbReference type="NCBI Taxonomy" id="279322"/>
    <lineage>
        <taxon>Eukaryota</taxon>
        <taxon>Fungi</taxon>
        <taxon>Dikarya</taxon>
        <taxon>Basidiomycota</taxon>
        <taxon>Agaricomycotina</taxon>
        <taxon>Tremellomycetes</taxon>
        <taxon>Trichosporonales</taxon>
        <taxon>Trichosporonaceae</taxon>
        <taxon>Cutaneotrichosporon</taxon>
    </lineage>
</organism>
<keyword evidence="3" id="KW-1185">Reference proteome</keyword>
<proteinExistence type="predicted"/>
<feature type="compositionally biased region" description="Polar residues" evidence="1">
    <location>
        <begin position="267"/>
        <end position="311"/>
    </location>
</feature>
<feature type="region of interest" description="Disordered" evidence="1">
    <location>
        <begin position="341"/>
        <end position="434"/>
    </location>
</feature>
<feature type="compositionally biased region" description="Low complexity" evidence="1">
    <location>
        <begin position="173"/>
        <end position="184"/>
    </location>
</feature>
<dbReference type="Proteomes" id="UP001233271">
    <property type="component" value="Chromosome 3"/>
</dbReference>
<feature type="region of interest" description="Disordered" evidence="1">
    <location>
        <begin position="248"/>
        <end position="311"/>
    </location>
</feature>